<dbReference type="Gene3D" id="1.10.10.580">
    <property type="entry name" value="Structural maintenance of chromosome 1. Chain E"/>
    <property type="match status" value="1"/>
</dbReference>
<dbReference type="Pfam" id="PF04824">
    <property type="entry name" value="Rad21_Rec8"/>
    <property type="match status" value="1"/>
</dbReference>
<gene>
    <name evidence="7" type="ORF">HNAJ_LOCUS9883</name>
</gene>
<comment type="similarity">
    <text evidence="2">Belongs to the rad21 family.</text>
</comment>
<dbReference type="SUPFAM" id="SSF46785">
    <property type="entry name" value="Winged helix' DNA-binding domain"/>
    <property type="match status" value="1"/>
</dbReference>
<feature type="domain" description="Rad21/Rec8-like protein N-terminal" evidence="6">
    <location>
        <begin position="15"/>
        <end position="105"/>
    </location>
</feature>
<accession>A0A0R3TQR0</accession>
<dbReference type="GO" id="GO:0006302">
    <property type="term" value="P:double-strand break repair"/>
    <property type="evidence" value="ECO:0007669"/>
    <property type="project" value="TreeGrafter"/>
</dbReference>
<evidence type="ECO:0000313" key="7">
    <source>
        <dbReference type="EMBL" id="VDO06660.1"/>
    </source>
</evidence>
<dbReference type="InterPro" id="IPR039781">
    <property type="entry name" value="Rad21/Rec8-like"/>
</dbReference>
<dbReference type="AlphaFoldDB" id="A0A0R3TQR0"/>
<evidence type="ECO:0000313" key="8">
    <source>
        <dbReference type="Proteomes" id="UP000278807"/>
    </source>
</evidence>
<protein>
    <submittedName>
        <fullName evidence="9">Rad21_Rec8_N domain-containing protein</fullName>
    </submittedName>
</protein>
<evidence type="ECO:0000313" key="9">
    <source>
        <dbReference type="WBParaSite" id="HNAJ_0000988801-mRNA-1"/>
    </source>
</evidence>
<organism evidence="9">
    <name type="scientific">Rodentolepis nana</name>
    <name type="common">Dwarf tapeworm</name>
    <name type="synonym">Hymenolepis nana</name>
    <dbReference type="NCBI Taxonomy" id="102285"/>
    <lineage>
        <taxon>Eukaryota</taxon>
        <taxon>Metazoa</taxon>
        <taxon>Spiralia</taxon>
        <taxon>Lophotrochozoa</taxon>
        <taxon>Platyhelminthes</taxon>
        <taxon>Cestoda</taxon>
        <taxon>Eucestoda</taxon>
        <taxon>Cyclophyllidea</taxon>
        <taxon>Hymenolepididae</taxon>
        <taxon>Rodentolepis</taxon>
    </lineage>
</organism>
<dbReference type="OrthoDB" id="10071381at2759"/>
<dbReference type="GO" id="GO:0003682">
    <property type="term" value="F:chromatin binding"/>
    <property type="evidence" value="ECO:0007669"/>
    <property type="project" value="TreeGrafter"/>
</dbReference>
<feature type="compositionally biased region" description="Polar residues" evidence="4">
    <location>
        <begin position="292"/>
        <end position="301"/>
    </location>
</feature>
<name>A0A0R3TQR0_RODNA</name>
<evidence type="ECO:0000256" key="3">
    <source>
        <dbReference type="ARBA" id="ARBA00023242"/>
    </source>
</evidence>
<reference evidence="7 8" key="2">
    <citation type="submission" date="2018-11" db="EMBL/GenBank/DDBJ databases">
        <authorList>
            <consortium name="Pathogen Informatics"/>
        </authorList>
    </citation>
    <scope>NUCLEOTIDE SEQUENCE [LARGE SCALE GENOMIC DNA]</scope>
</reference>
<dbReference type="PANTHER" id="PTHR12585:SF27">
    <property type="entry name" value="MEIOTIC RECOMBINATION PROTEIN REC8 HOMOLOG"/>
    <property type="match status" value="1"/>
</dbReference>
<comment type="subcellular location">
    <subcellularLocation>
        <location evidence="1">Nucleus</location>
    </subcellularLocation>
</comment>
<dbReference type="WBParaSite" id="HNAJ_0000988801-mRNA-1">
    <property type="protein sequence ID" value="HNAJ_0000988801-mRNA-1"/>
    <property type="gene ID" value="HNAJ_0000988801"/>
</dbReference>
<reference evidence="9" key="1">
    <citation type="submission" date="2017-02" db="UniProtKB">
        <authorList>
            <consortium name="WormBaseParasite"/>
        </authorList>
    </citation>
    <scope>IDENTIFICATION</scope>
</reference>
<feature type="compositionally biased region" description="Polar residues" evidence="4">
    <location>
        <begin position="270"/>
        <end position="283"/>
    </location>
</feature>
<dbReference type="STRING" id="102285.A0A0R3TQR0"/>
<feature type="domain" description="Rad21/Rec8-like protein C-terminal eukaryotic" evidence="5">
    <location>
        <begin position="682"/>
        <end position="731"/>
    </location>
</feature>
<dbReference type="GO" id="GO:0051177">
    <property type="term" value="P:meiotic sister chromatid cohesion"/>
    <property type="evidence" value="ECO:0007669"/>
    <property type="project" value="TreeGrafter"/>
</dbReference>
<dbReference type="InterPro" id="IPR023093">
    <property type="entry name" value="ScpA-like_C"/>
</dbReference>
<dbReference type="InterPro" id="IPR006910">
    <property type="entry name" value="Rad21_Rec8_N"/>
</dbReference>
<proteinExistence type="inferred from homology"/>
<evidence type="ECO:0000256" key="1">
    <source>
        <dbReference type="ARBA" id="ARBA00004123"/>
    </source>
</evidence>
<dbReference type="PANTHER" id="PTHR12585">
    <property type="entry name" value="SCC1 / RAD21 FAMILY MEMBER"/>
    <property type="match status" value="1"/>
</dbReference>
<sequence length="734" mass="82717">MFASECIWLDAPARLAATRGINHVNKRDIVSVDIVSSCSELLEFVTGSKKTRFSLYLSAQLMYGLCRIYAEKLIITLREANDLYARSLVSFRPNVIQIDEVRRPHNKQRTDVDIELPLTSYGDFGSFNISGQLMQSQDIEIPVHNLENSFYLQARAEDITLIDASVTPRTHSSYAFGEDFQTEFLSELLGDKSQKQVPDLFQDEGHRGNIDQIAEERESRLTVEQLLPLERPCEALIPQIRPENTASIYDLEQDHQKSSERLEVIREQSEQQANETTTLNQPEASALVEVPEQTSSRTQLAESVKGPSTLDGVQQPELSTVPSLHEGPQIPEDTQAQRQAQHENPQVNEETLVAPSPKRRRVEEKDATTNASNRSISFDLGNAQPCATSSAIRPKMLTPSPRLRIVPQSQLSVVQNPRRPPNRRRGKYHKFLIDEKLQLSKTEMLKNIQNPREILRTRAEYRALGASLMHPRRARSRYPDRLLALPTNFELSISQTLSQMWRAKRQLCEFGRLDEDLLPQKSQPPSTRHSKGYLWSIRESGLESSKEMVRGGVSEISMEPLGLRVSSLALQDQSAAEKCSLAVPSQSIVIPEEQIQQKPQEMNTETTMNPAEELPQRENQPVEPIPEVQIPEVMQIEERHPITILPEAPAIQQPETISGIPEFYTSESALLVTIEAALKGGEPTVDFSRLVSKCTSRKHAATTFHHLLCLLKAKCVRVTQSAPFQPIFISLAES</sequence>
<dbReference type="GO" id="GO:0030893">
    <property type="term" value="C:meiotic cohesin complex"/>
    <property type="evidence" value="ECO:0007669"/>
    <property type="project" value="TreeGrafter"/>
</dbReference>
<evidence type="ECO:0000256" key="4">
    <source>
        <dbReference type="SAM" id="MobiDB-lite"/>
    </source>
</evidence>
<feature type="compositionally biased region" description="Polar residues" evidence="4">
    <location>
        <begin position="332"/>
        <end position="349"/>
    </location>
</feature>
<dbReference type="GO" id="GO:0005634">
    <property type="term" value="C:nucleus"/>
    <property type="evidence" value="ECO:0007669"/>
    <property type="project" value="UniProtKB-SubCell"/>
</dbReference>
<evidence type="ECO:0000259" key="5">
    <source>
        <dbReference type="Pfam" id="PF04824"/>
    </source>
</evidence>
<keyword evidence="3" id="KW-0539">Nucleus</keyword>
<keyword evidence="8" id="KW-1185">Reference proteome</keyword>
<evidence type="ECO:0000256" key="2">
    <source>
        <dbReference type="ARBA" id="ARBA00009870"/>
    </source>
</evidence>
<dbReference type="InterPro" id="IPR006909">
    <property type="entry name" value="Rad21/Rec8_C_eu"/>
</dbReference>
<feature type="region of interest" description="Disordered" evidence="4">
    <location>
        <begin position="266"/>
        <end position="385"/>
    </location>
</feature>
<dbReference type="EMBL" id="UZAE01012786">
    <property type="protein sequence ID" value="VDO06660.1"/>
    <property type="molecule type" value="Genomic_DNA"/>
</dbReference>
<dbReference type="Proteomes" id="UP000278807">
    <property type="component" value="Unassembled WGS sequence"/>
</dbReference>
<dbReference type="InterPro" id="IPR036390">
    <property type="entry name" value="WH_DNA-bd_sf"/>
</dbReference>
<evidence type="ECO:0000259" key="6">
    <source>
        <dbReference type="Pfam" id="PF04825"/>
    </source>
</evidence>
<dbReference type="Pfam" id="PF04825">
    <property type="entry name" value="Rad21_Rec8_N"/>
    <property type="match status" value="1"/>
</dbReference>